<dbReference type="AlphaFoldDB" id="A0A0C3GNM6"/>
<evidence type="ECO:0000256" key="1">
    <source>
        <dbReference type="SAM" id="SignalP"/>
    </source>
</evidence>
<gene>
    <name evidence="2" type="ORF">OIDMADRAFT_182881</name>
</gene>
<name>A0A0C3GNM6_OIDMZ</name>
<dbReference type="OrthoDB" id="3692874at2759"/>
<reference evidence="3" key="2">
    <citation type="submission" date="2015-01" db="EMBL/GenBank/DDBJ databases">
        <title>Evolutionary Origins and Diversification of the Mycorrhizal Mutualists.</title>
        <authorList>
            <consortium name="DOE Joint Genome Institute"/>
            <consortium name="Mycorrhizal Genomics Consortium"/>
            <person name="Kohler A."/>
            <person name="Kuo A."/>
            <person name="Nagy L.G."/>
            <person name="Floudas D."/>
            <person name="Copeland A."/>
            <person name="Barry K.W."/>
            <person name="Cichocki N."/>
            <person name="Veneault-Fourrey C."/>
            <person name="LaButti K."/>
            <person name="Lindquist E.A."/>
            <person name="Lipzen A."/>
            <person name="Lundell T."/>
            <person name="Morin E."/>
            <person name="Murat C."/>
            <person name="Riley R."/>
            <person name="Ohm R."/>
            <person name="Sun H."/>
            <person name="Tunlid A."/>
            <person name="Henrissat B."/>
            <person name="Grigoriev I.V."/>
            <person name="Hibbett D.S."/>
            <person name="Martin F."/>
        </authorList>
    </citation>
    <scope>NUCLEOTIDE SEQUENCE [LARGE SCALE GENOMIC DNA]</scope>
    <source>
        <strain evidence="3">Zn</strain>
    </source>
</reference>
<feature type="signal peptide" evidence="1">
    <location>
        <begin position="1"/>
        <end position="19"/>
    </location>
</feature>
<feature type="chain" id="PRO_5002177782" description="Cyanovirin-N domain-containing protein" evidence="1">
    <location>
        <begin position="20"/>
        <end position="106"/>
    </location>
</feature>
<evidence type="ECO:0000313" key="2">
    <source>
        <dbReference type="EMBL" id="KIM97600.1"/>
    </source>
</evidence>
<keyword evidence="1" id="KW-0732">Signal</keyword>
<accession>A0A0C3GNM6</accession>
<evidence type="ECO:0000313" key="3">
    <source>
        <dbReference type="Proteomes" id="UP000054321"/>
    </source>
</evidence>
<dbReference type="EMBL" id="KN832882">
    <property type="protein sequence ID" value="KIM97600.1"/>
    <property type="molecule type" value="Genomic_DNA"/>
</dbReference>
<dbReference type="Proteomes" id="UP000054321">
    <property type="component" value="Unassembled WGS sequence"/>
</dbReference>
<evidence type="ECO:0008006" key="4">
    <source>
        <dbReference type="Google" id="ProtNLM"/>
    </source>
</evidence>
<protein>
    <recommendedName>
        <fullName evidence="4">Cyanovirin-N domain-containing protein</fullName>
    </recommendedName>
</protein>
<sequence>MLKSTFALFLAVCLPLGSATTYQAALIDFCEDSGCSDADNGIVLSLPDGICFSLEAQGIYIQEFLGDCTFLKVWTSDSCTGSESADLGTPGKCWDVSTRNSFQIYC</sequence>
<organism evidence="2 3">
    <name type="scientific">Oidiodendron maius (strain Zn)</name>
    <dbReference type="NCBI Taxonomy" id="913774"/>
    <lineage>
        <taxon>Eukaryota</taxon>
        <taxon>Fungi</taxon>
        <taxon>Dikarya</taxon>
        <taxon>Ascomycota</taxon>
        <taxon>Pezizomycotina</taxon>
        <taxon>Leotiomycetes</taxon>
        <taxon>Leotiomycetes incertae sedis</taxon>
        <taxon>Myxotrichaceae</taxon>
        <taxon>Oidiodendron</taxon>
    </lineage>
</organism>
<keyword evidence="3" id="KW-1185">Reference proteome</keyword>
<dbReference type="HOGENOM" id="CLU_1993263_0_0_1"/>
<proteinExistence type="predicted"/>
<reference evidence="2 3" key="1">
    <citation type="submission" date="2014-04" db="EMBL/GenBank/DDBJ databases">
        <authorList>
            <consortium name="DOE Joint Genome Institute"/>
            <person name="Kuo A."/>
            <person name="Martino E."/>
            <person name="Perotto S."/>
            <person name="Kohler A."/>
            <person name="Nagy L.G."/>
            <person name="Floudas D."/>
            <person name="Copeland A."/>
            <person name="Barry K.W."/>
            <person name="Cichocki N."/>
            <person name="Veneault-Fourrey C."/>
            <person name="LaButti K."/>
            <person name="Lindquist E.A."/>
            <person name="Lipzen A."/>
            <person name="Lundell T."/>
            <person name="Morin E."/>
            <person name="Murat C."/>
            <person name="Sun H."/>
            <person name="Tunlid A."/>
            <person name="Henrissat B."/>
            <person name="Grigoriev I.V."/>
            <person name="Hibbett D.S."/>
            <person name="Martin F."/>
            <person name="Nordberg H.P."/>
            <person name="Cantor M.N."/>
            <person name="Hua S.X."/>
        </authorList>
    </citation>
    <scope>NUCLEOTIDE SEQUENCE [LARGE SCALE GENOMIC DNA]</scope>
    <source>
        <strain evidence="2 3">Zn</strain>
    </source>
</reference>
<dbReference type="InParanoid" id="A0A0C3GNM6"/>